<protein>
    <submittedName>
        <fullName evidence="1">N-acetyltransferase</fullName>
    </submittedName>
</protein>
<organism evidence="1 2">
    <name type="scientific">Candidatus Gallimonas intestinigallinarum</name>
    <dbReference type="NCBI Taxonomy" id="2838604"/>
    <lineage>
        <taxon>Bacteria</taxon>
        <taxon>Bacillati</taxon>
        <taxon>Bacillota</taxon>
        <taxon>Clostridia</taxon>
        <taxon>Candidatus Gallimonas</taxon>
    </lineage>
</organism>
<dbReference type="SUPFAM" id="SSF55729">
    <property type="entry name" value="Acyl-CoA N-acyltransferases (Nat)"/>
    <property type="match status" value="1"/>
</dbReference>
<name>A0A9D2DXJ8_9FIRM</name>
<sequence>MEVILAKQSDLEMLDGLYAGARAFMREHGNGGQWGDHYPSRALLLEDIAKERLYLMKDGDELLGAFVFFVGEEPAYRAIDGKWLTDRARCGVIHRVASAGRGGFLRRVVEFCGARAEDLRIDTHRNNAPMRGALEKLGFTACGTVIVDDGTERIAYERVHDIIFAKQK</sequence>
<gene>
    <name evidence="1" type="ORF">H9812_05295</name>
</gene>
<comment type="caution">
    <text evidence="1">The sequence shown here is derived from an EMBL/GenBank/DDBJ whole genome shotgun (WGS) entry which is preliminary data.</text>
</comment>
<dbReference type="AlphaFoldDB" id="A0A9D2DXJ8"/>
<evidence type="ECO:0000313" key="2">
    <source>
        <dbReference type="Proteomes" id="UP000824044"/>
    </source>
</evidence>
<dbReference type="InterPro" id="IPR016181">
    <property type="entry name" value="Acyl_CoA_acyltransferase"/>
</dbReference>
<accession>A0A9D2DXJ8</accession>
<reference evidence="1" key="1">
    <citation type="journal article" date="2021" name="PeerJ">
        <title>Extensive microbial diversity within the chicken gut microbiome revealed by metagenomics and culture.</title>
        <authorList>
            <person name="Gilroy R."/>
            <person name="Ravi A."/>
            <person name="Getino M."/>
            <person name="Pursley I."/>
            <person name="Horton D.L."/>
            <person name="Alikhan N.F."/>
            <person name="Baker D."/>
            <person name="Gharbi K."/>
            <person name="Hall N."/>
            <person name="Watson M."/>
            <person name="Adriaenssens E.M."/>
            <person name="Foster-Nyarko E."/>
            <person name="Jarju S."/>
            <person name="Secka A."/>
            <person name="Antonio M."/>
            <person name="Oren A."/>
            <person name="Chaudhuri R.R."/>
            <person name="La Ragione R."/>
            <person name="Hildebrand F."/>
            <person name="Pallen M.J."/>
        </authorList>
    </citation>
    <scope>NUCLEOTIDE SEQUENCE</scope>
    <source>
        <strain evidence="1">CHK33-5263</strain>
    </source>
</reference>
<dbReference type="EMBL" id="DXBS01000104">
    <property type="protein sequence ID" value="HIZ24864.1"/>
    <property type="molecule type" value="Genomic_DNA"/>
</dbReference>
<dbReference type="Proteomes" id="UP000824044">
    <property type="component" value="Unassembled WGS sequence"/>
</dbReference>
<evidence type="ECO:0000313" key="1">
    <source>
        <dbReference type="EMBL" id="HIZ24864.1"/>
    </source>
</evidence>
<reference evidence="1" key="2">
    <citation type="submission" date="2021-04" db="EMBL/GenBank/DDBJ databases">
        <authorList>
            <person name="Gilroy R."/>
        </authorList>
    </citation>
    <scope>NUCLEOTIDE SEQUENCE</scope>
    <source>
        <strain evidence="1">CHK33-5263</strain>
    </source>
</reference>
<dbReference type="Gene3D" id="3.40.630.30">
    <property type="match status" value="1"/>
</dbReference>
<proteinExistence type="predicted"/>